<evidence type="ECO:0000256" key="4">
    <source>
        <dbReference type="ARBA" id="ARBA00022777"/>
    </source>
</evidence>
<dbReference type="PANTHER" id="PTHR43085">
    <property type="entry name" value="HEXOKINASE FAMILY MEMBER"/>
    <property type="match status" value="1"/>
</dbReference>
<dbReference type="Pfam" id="PF00294">
    <property type="entry name" value="PfkB"/>
    <property type="match status" value="1"/>
</dbReference>
<dbReference type="InterPro" id="IPR029056">
    <property type="entry name" value="Ribokinase-like"/>
</dbReference>
<evidence type="ECO:0000313" key="7">
    <source>
        <dbReference type="EMBL" id="EMB14084.1"/>
    </source>
</evidence>
<dbReference type="GO" id="GO:0005524">
    <property type="term" value="F:ATP binding"/>
    <property type="evidence" value="ECO:0007669"/>
    <property type="project" value="UniProtKB-KW"/>
</dbReference>
<dbReference type="InterPro" id="IPR050306">
    <property type="entry name" value="PfkB_Carbo_kinase"/>
</dbReference>
<name>M2AVS0_9BACT</name>
<sequence>MSREDDVWIFNQFAAQGLQRTMTDSSIARSQVPQAGVAIIVGEVLWDCFPDRQVLGGAPLNVAWNLAGFGLQPLFVSAVGDDDLGNEILRRMREWGLSTDAVAVLPGVATGTVAVTLVDGEPKYEIVRGVAYDQIPVPSDSVLESIQDRIREATAAGFPSLLYHGTLAYRSQRNRETIHALRDRFLGDEETDLDVFFDINVRKPHYDVAWLDDLMPGAGLVKLNEDEMSDLASRELSSPDDRRAAARELLRSYSSLKCLLVTLGADGAECHLSESSQANVGGGLEPITVAAPEPDPLIDPVGAGDAFASVMIAGHLRKLSVAETLKTATRFASQVCGLPGATSDQKEFYRIDFTEDPHCVPDD</sequence>
<comment type="caution">
    <text evidence="7">The sequence shown here is derived from an EMBL/GenBank/DDBJ whole genome shotgun (WGS) entry which is preliminary data.</text>
</comment>
<keyword evidence="3" id="KW-0547">Nucleotide-binding</keyword>
<evidence type="ECO:0000256" key="2">
    <source>
        <dbReference type="ARBA" id="ARBA00022679"/>
    </source>
</evidence>
<keyword evidence="2" id="KW-0808">Transferase</keyword>
<feature type="domain" description="Carbohydrate kinase PfkB" evidence="6">
    <location>
        <begin position="52"/>
        <end position="344"/>
    </location>
</feature>
<dbReference type="PATRIC" id="fig|1263867.3.peg.5536"/>
<keyword evidence="8" id="KW-1185">Reference proteome</keyword>
<reference evidence="7" key="2">
    <citation type="journal article" date="2013" name="Mar. Genomics">
        <title>Expression of sulfatases in Rhodopirellula baltica and the diversity of sulfatases in the genus Rhodopirellula.</title>
        <authorList>
            <person name="Wegner C.E."/>
            <person name="Richter-Heitmann T."/>
            <person name="Klindworth A."/>
            <person name="Klockow C."/>
            <person name="Richter M."/>
            <person name="Achstetter T."/>
            <person name="Glockner F.O."/>
            <person name="Harder J."/>
        </authorList>
    </citation>
    <scope>NUCLEOTIDE SEQUENCE [LARGE SCALE GENOMIC DNA]</scope>
    <source>
        <strain evidence="7">6C</strain>
    </source>
</reference>
<dbReference type="SUPFAM" id="SSF53613">
    <property type="entry name" value="Ribokinase-like"/>
    <property type="match status" value="1"/>
</dbReference>
<dbReference type="GO" id="GO:0016301">
    <property type="term" value="F:kinase activity"/>
    <property type="evidence" value="ECO:0007669"/>
    <property type="project" value="UniProtKB-KW"/>
</dbReference>
<proteinExistence type="inferred from homology"/>
<dbReference type="EMBL" id="ANMO01000232">
    <property type="protein sequence ID" value="EMB14084.1"/>
    <property type="molecule type" value="Genomic_DNA"/>
</dbReference>
<dbReference type="Gene3D" id="3.40.1190.20">
    <property type="match status" value="1"/>
</dbReference>
<gene>
    <name evidence="7" type="ORF">RE6C_05168</name>
</gene>
<dbReference type="Proteomes" id="UP000011529">
    <property type="component" value="Unassembled WGS sequence"/>
</dbReference>
<protein>
    <submittedName>
        <fullName evidence="7">Fructokinase</fullName>
    </submittedName>
</protein>
<accession>M2AVS0</accession>
<reference evidence="7" key="1">
    <citation type="submission" date="2012-11" db="EMBL/GenBank/DDBJ databases">
        <title>Permanent draft genomes of Rhodopirellula europaea strain SH398 and 6C.</title>
        <authorList>
            <person name="Richter M."/>
            <person name="Richter-Heitmann T."/>
            <person name="Frank C."/>
            <person name="Harder J."/>
            <person name="Glockner F.O."/>
        </authorList>
    </citation>
    <scope>NUCLEOTIDE SEQUENCE</scope>
    <source>
        <strain evidence="7">6C</strain>
    </source>
</reference>
<dbReference type="CDD" id="cd01167">
    <property type="entry name" value="bac_FRK"/>
    <property type="match status" value="1"/>
</dbReference>
<dbReference type="AlphaFoldDB" id="M2AVS0"/>
<evidence type="ECO:0000259" key="6">
    <source>
        <dbReference type="Pfam" id="PF00294"/>
    </source>
</evidence>
<evidence type="ECO:0000313" key="8">
    <source>
        <dbReference type="Proteomes" id="UP000011529"/>
    </source>
</evidence>
<dbReference type="PANTHER" id="PTHR43085:SF1">
    <property type="entry name" value="PSEUDOURIDINE KINASE-RELATED"/>
    <property type="match status" value="1"/>
</dbReference>
<evidence type="ECO:0000256" key="5">
    <source>
        <dbReference type="ARBA" id="ARBA00022840"/>
    </source>
</evidence>
<evidence type="ECO:0000256" key="3">
    <source>
        <dbReference type="ARBA" id="ARBA00022741"/>
    </source>
</evidence>
<comment type="similarity">
    <text evidence="1">Belongs to the carbohydrate kinase PfkB family.</text>
</comment>
<organism evidence="7 8">
    <name type="scientific">Rhodopirellula europaea 6C</name>
    <dbReference type="NCBI Taxonomy" id="1263867"/>
    <lineage>
        <taxon>Bacteria</taxon>
        <taxon>Pseudomonadati</taxon>
        <taxon>Planctomycetota</taxon>
        <taxon>Planctomycetia</taxon>
        <taxon>Pirellulales</taxon>
        <taxon>Pirellulaceae</taxon>
        <taxon>Rhodopirellula</taxon>
    </lineage>
</organism>
<evidence type="ECO:0000256" key="1">
    <source>
        <dbReference type="ARBA" id="ARBA00010688"/>
    </source>
</evidence>
<keyword evidence="4 7" id="KW-0418">Kinase</keyword>
<dbReference type="InterPro" id="IPR011611">
    <property type="entry name" value="PfkB_dom"/>
</dbReference>
<keyword evidence="5" id="KW-0067">ATP-binding</keyword>